<sequence length="977" mass="110883">MAKKIEIPKDNNILKTPIEEAMPDNYLPYAVEVAKDRALPDVRDGLKPVHRRILYGAYMLKAFPDKPYFKSARIVGDILGKYHPHGDSSVYESMVILAQNFSTRMPLIDGHGNWGSQDGDSAAAMRYTEARLTKLSMEMLRDIDKGVVDMMDNYSSSELEPKVLPARYPNLLVNGTFGIAVGLATNIPPHNLREVIDATLAYIDNNEITTDELMNYVKGPDLPTGGVLIGKNALRSAYETGEGKVTLRAKANIEQLENGRLGIVVTEFPYRKSKAKLLQSISEMTDDKRHAKALEAITDIRDESDRTGTRAVIELRKSIDKEGAEKILKYLYKKTELQSNLSFNMVALADGKPETLGLKPILMHYVNHQKEVVRRRTERELDIAKRRFHIVEGFIKAIDIIDEIIAVIRGSKSKKDSENNLCEKFGFTEIQAEAIVELMLYRLTGLEIKTFEKEYKDLEKEIKRLSKILETEKELLKVIKTELLEISEKYNDHRRTLLVEDDDEAKIDLEELIVVEDIVITLSNEGFIKRVALKSYNRSSSNVEDIEYREGDYNKFLINSNTKDTVIIFTDKGNMYQTKGANIPEQRWKEKGTKIDELIKGLNLSEETIVDLFSINDFSSQLDFMFITSRGVIKKTCLDKFITSYSKLVALKLKDNERLIDIKMLPREREEKFIRLKTQEGLDFTVEEPAIEPIERNVMGIQLAPIAEKDPVITVEYCEEYEHRSFYVKLIDKGIIKTVSSVRKNDRSLFKTFTNSSETILIFTEEGQMYSIPSYMLQNIEDQGIAIEKILDGFEPQNKIINLYSISNFNQDVAVYFFSKFGLVKKTYLSELNCQGNTVLVYKLKNAGDKLISVAMGRTNDIGTLVVITKRGMGIRISSSSVNAMGRNASGVTAISLREDDTVIFGGYNPSYQNESAFDELAIGKETCEILQLITNKGNNLDVNIDDIKIQNRAGRGSNLMLVVMDEFLKEVTLKEK</sequence>
<dbReference type="RefSeq" id="WP_264851595.1">
    <property type="nucleotide sequence ID" value="NZ_BRXR01000001.1"/>
</dbReference>
<keyword evidence="5 7" id="KW-0238">DNA-binding</keyword>
<dbReference type="NCBIfam" id="NF010586">
    <property type="entry name" value="PRK13979.1"/>
    <property type="match status" value="1"/>
</dbReference>
<evidence type="ECO:0000256" key="2">
    <source>
        <dbReference type="ARBA" id="ARBA00008263"/>
    </source>
</evidence>
<dbReference type="SUPFAM" id="SSF101904">
    <property type="entry name" value="GyrA/ParC C-terminal domain-like"/>
    <property type="match status" value="2"/>
</dbReference>
<feature type="domain" description="Topo IIA-type catalytic" evidence="9">
    <location>
        <begin position="39"/>
        <end position="512"/>
    </location>
</feature>
<evidence type="ECO:0000256" key="1">
    <source>
        <dbReference type="ARBA" id="ARBA00000185"/>
    </source>
</evidence>
<dbReference type="Pfam" id="PF03989">
    <property type="entry name" value="DNA_gyraseA_C"/>
    <property type="match status" value="6"/>
</dbReference>
<dbReference type="Gene3D" id="3.30.1360.40">
    <property type="match status" value="1"/>
</dbReference>
<evidence type="ECO:0000256" key="8">
    <source>
        <dbReference type="SAM" id="Coils"/>
    </source>
</evidence>
<accession>A0ABQ5NAJ7</accession>
<evidence type="ECO:0000256" key="6">
    <source>
        <dbReference type="ARBA" id="ARBA00023235"/>
    </source>
</evidence>
<dbReference type="SUPFAM" id="SSF56719">
    <property type="entry name" value="Type II DNA topoisomerase"/>
    <property type="match status" value="1"/>
</dbReference>
<dbReference type="SMART" id="SM00434">
    <property type="entry name" value="TOP4c"/>
    <property type="match status" value="1"/>
</dbReference>
<comment type="caution">
    <text evidence="10">The sequence shown here is derived from an EMBL/GenBank/DDBJ whole genome shotgun (WGS) entry which is preliminary data.</text>
</comment>
<protein>
    <recommendedName>
        <fullName evidence="3">DNA topoisomerase (ATP-hydrolyzing)</fullName>
        <ecNumber evidence="3">5.6.2.2</ecNumber>
    </recommendedName>
</protein>
<gene>
    <name evidence="10" type="primary">gyrA_2</name>
    <name evidence="10" type="ORF">bsdE14_37020</name>
</gene>
<organism evidence="10 11">
    <name type="scientific">Clostridium omnivorum</name>
    <dbReference type="NCBI Taxonomy" id="1604902"/>
    <lineage>
        <taxon>Bacteria</taxon>
        <taxon>Bacillati</taxon>
        <taxon>Bacillota</taxon>
        <taxon>Clostridia</taxon>
        <taxon>Eubacteriales</taxon>
        <taxon>Clostridiaceae</taxon>
        <taxon>Clostridium</taxon>
    </lineage>
</organism>
<evidence type="ECO:0000256" key="5">
    <source>
        <dbReference type="ARBA" id="ARBA00023125"/>
    </source>
</evidence>
<keyword evidence="11" id="KW-1185">Reference proteome</keyword>
<dbReference type="PANTHER" id="PTHR43493:SF5">
    <property type="entry name" value="DNA GYRASE SUBUNIT A, CHLOROPLASTIC_MITOCHONDRIAL"/>
    <property type="match status" value="1"/>
</dbReference>
<dbReference type="Gene3D" id="1.10.268.10">
    <property type="entry name" value="Topoisomerase, domain 3"/>
    <property type="match status" value="1"/>
</dbReference>
<dbReference type="InterPro" id="IPR006691">
    <property type="entry name" value="GyrA/parC_rep"/>
</dbReference>
<comment type="similarity">
    <text evidence="2">Belongs to the type II topoisomerase GyrA/ParC subunit family.</text>
</comment>
<comment type="catalytic activity">
    <reaction evidence="1 7">
        <text>ATP-dependent breakage, passage and rejoining of double-stranded DNA.</text>
        <dbReference type="EC" id="5.6.2.2"/>
    </reaction>
</comment>
<keyword evidence="8" id="KW-0175">Coiled coil</keyword>
<dbReference type="EMBL" id="BRXR01000001">
    <property type="protein sequence ID" value="GLC32292.1"/>
    <property type="molecule type" value="Genomic_DNA"/>
</dbReference>
<evidence type="ECO:0000313" key="10">
    <source>
        <dbReference type="EMBL" id="GLC32292.1"/>
    </source>
</evidence>
<dbReference type="InterPro" id="IPR002205">
    <property type="entry name" value="Topo_IIA_dom_A"/>
</dbReference>
<evidence type="ECO:0000313" key="11">
    <source>
        <dbReference type="Proteomes" id="UP001208567"/>
    </source>
</evidence>
<dbReference type="InterPro" id="IPR050220">
    <property type="entry name" value="Type_II_DNA_Topoisomerases"/>
</dbReference>
<dbReference type="PANTHER" id="PTHR43493">
    <property type="entry name" value="DNA GYRASE/TOPOISOMERASE SUBUNIT A"/>
    <property type="match status" value="1"/>
</dbReference>
<proteinExistence type="inferred from homology"/>
<feature type="coiled-coil region" evidence="8">
    <location>
        <begin position="441"/>
        <end position="475"/>
    </location>
</feature>
<dbReference type="InterPro" id="IPR013758">
    <property type="entry name" value="Topo_IIA_A/C_ab"/>
</dbReference>
<dbReference type="Gene3D" id="2.120.10.90">
    <property type="entry name" value="DNA gyrase/topoisomerase IV, subunit A, C-terminal"/>
    <property type="match status" value="1"/>
</dbReference>
<dbReference type="EC" id="5.6.2.2" evidence="3"/>
<reference evidence="10 11" key="1">
    <citation type="journal article" date="2024" name="Int. J. Syst. Evol. Microbiol.">
        <title>Clostridium omnivorum sp. nov., isolated from anoxic soil under the treatment of reductive soil disinfestation.</title>
        <authorList>
            <person name="Ueki A."/>
            <person name="Tonouchi A."/>
            <person name="Kaku N."/>
            <person name="Honma S."/>
            <person name="Ueki K."/>
        </authorList>
    </citation>
    <scope>NUCLEOTIDE SEQUENCE [LARGE SCALE GENOMIC DNA]</scope>
    <source>
        <strain evidence="10 11">E14</strain>
    </source>
</reference>
<dbReference type="PROSITE" id="PS52040">
    <property type="entry name" value="TOPO_IIA"/>
    <property type="match status" value="1"/>
</dbReference>
<keyword evidence="6 7" id="KW-0413">Isomerase</keyword>
<evidence type="ECO:0000256" key="3">
    <source>
        <dbReference type="ARBA" id="ARBA00012895"/>
    </source>
</evidence>
<dbReference type="InterPro" id="IPR013757">
    <property type="entry name" value="Topo_IIA_A_a_sf"/>
</dbReference>
<evidence type="ECO:0000256" key="4">
    <source>
        <dbReference type="ARBA" id="ARBA00023029"/>
    </source>
</evidence>
<dbReference type="Gene3D" id="3.90.199.10">
    <property type="entry name" value="Topoisomerase II, domain 5"/>
    <property type="match status" value="1"/>
</dbReference>
<feature type="active site" description="O-(5'-phospho-DNA)-tyrosine intermediate" evidence="7">
    <location>
        <position position="127"/>
    </location>
</feature>
<keyword evidence="4 7" id="KW-0799">Topoisomerase</keyword>
<dbReference type="CDD" id="cd00187">
    <property type="entry name" value="TOP4c"/>
    <property type="match status" value="1"/>
</dbReference>
<dbReference type="InterPro" id="IPR035516">
    <property type="entry name" value="Gyrase/topoIV_suA_C"/>
</dbReference>
<name>A0ABQ5NAJ7_9CLOT</name>
<dbReference type="InterPro" id="IPR013760">
    <property type="entry name" value="Topo_IIA-like_dom_sf"/>
</dbReference>
<dbReference type="Proteomes" id="UP001208567">
    <property type="component" value="Unassembled WGS sequence"/>
</dbReference>
<evidence type="ECO:0000259" key="9">
    <source>
        <dbReference type="PROSITE" id="PS52040"/>
    </source>
</evidence>
<dbReference type="NCBIfam" id="NF004044">
    <property type="entry name" value="PRK05561.1"/>
    <property type="match status" value="1"/>
</dbReference>
<evidence type="ECO:0000256" key="7">
    <source>
        <dbReference type="PROSITE-ProRule" id="PRU01384"/>
    </source>
</evidence>
<dbReference type="Pfam" id="PF00521">
    <property type="entry name" value="DNA_topoisoIV"/>
    <property type="match status" value="1"/>
</dbReference>